<proteinExistence type="inferred from homology"/>
<evidence type="ECO:0000256" key="8">
    <source>
        <dbReference type="ARBA" id="ARBA00022833"/>
    </source>
</evidence>
<evidence type="ECO:0000256" key="7">
    <source>
        <dbReference type="ARBA" id="ARBA00022801"/>
    </source>
</evidence>
<dbReference type="GO" id="GO:0006145">
    <property type="term" value="P:purine nucleobase catabolic process"/>
    <property type="evidence" value="ECO:0007669"/>
    <property type="project" value="TreeGrafter"/>
</dbReference>
<dbReference type="Pfam" id="PF01979">
    <property type="entry name" value="Amidohydro_1"/>
    <property type="match status" value="1"/>
</dbReference>
<comment type="cofactor">
    <cofactor evidence="1">
        <name>Zn(2+)</name>
        <dbReference type="ChEBI" id="CHEBI:29105"/>
    </cofactor>
</comment>
<keyword evidence="7 10" id="KW-0378">Hydrolase</keyword>
<dbReference type="RefSeq" id="WP_154754834.1">
    <property type="nucleotide sequence ID" value="NZ_WMBA01000001.1"/>
</dbReference>
<dbReference type="SUPFAM" id="SSF51556">
    <property type="entry name" value="Metallo-dependent hydrolases"/>
    <property type="match status" value="1"/>
</dbReference>
<evidence type="ECO:0000256" key="1">
    <source>
        <dbReference type="ARBA" id="ARBA00001947"/>
    </source>
</evidence>
<comment type="subunit">
    <text evidence="4">Homotetramer.</text>
</comment>
<evidence type="ECO:0000313" key="11">
    <source>
        <dbReference type="Proteomes" id="UP000440096"/>
    </source>
</evidence>
<evidence type="ECO:0000256" key="3">
    <source>
        <dbReference type="ARBA" id="ARBA00010368"/>
    </source>
</evidence>
<reference evidence="10 11" key="1">
    <citation type="submission" date="2019-11" db="EMBL/GenBank/DDBJ databases">
        <title>Draft genome of Amycolatopsis RM579.</title>
        <authorList>
            <person name="Duangmal K."/>
            <person name="Mingma R."/>
        </authorList>
    </citation>
    <scope>NUCLEOTIDE SEQUENCE [LARGE SCALE GENOMIC DNA]</scope>
    <source>
        <strain evidence="10 11">RM579</strain>
    </source>
</reference>
<dbReference type="InterPro" id="IPR011059">
    <property type="entry name" value="Metal-dep_hydrolase_composite"/>
</dbReference>
<comment type="pathway">
    <text evidence="2">Nitrogen metabolism; (S)-allantoin degradation; allantoate from (S)-allantoin: step 1/1.</text>
</comment>
<dbReference type="EC" id="3.5.2.5" evidence="5"/>
<organism evidence="10 11">
    <name type="scientific">Amycolatopsis pithecellobii</name>
    <dbReference type="NCBI Taxonomy" id="664692"/>
    <lineage>
        <taxon>Bacteria</taxon>
        <taxon>Bacillati</taxon>
        <taxon>Actinomycetota</taxon>
        <taxon>Actinomycetes</taxon>
        <taxon>Pseudonocardiales</taxon>
        <taxon>Pseudonocardiaceae</taxon>
        <taxon>Amycolatopsis</taxon>
    </lineage>
</organism>
<gene>
    <name evidence="10" type="primary">allB</name>
    <name evidence="10" type="ORF">GKO32_01100</name>
</gene>
<protein>
    <recommendedName>
        <fullName evidence="5">allantoinase</fullName>
        <ecNumber evidence="5">3.5.2.5</ecNumber>
    </recommendedName>
</protein>
<dbReference type="SUPFAM" id="SSF51338">
    <property type="entry name" value="Composite domain of metallo-dependent hydrolases"/>
    <property type="match status" value="1"/>
</dbReference>
<dbReference type="PANTHER" id="PTHR43668:SF2">
    <property type="entry name" value="ALLANTOINASE"/>
    <property type="match status" value="1"/>
</dbReference>
<keyword evidence="8" id="KW-0862">Zinc</keyword>
<evidence type="ECO:0000256" key="4">
    <source>
        <dbReference type="ARBA" id="ARBA00011881"/>
    </source>
</evidence>
<dbReference type="GO" id="GO:0004038">
    <property type="term" value="F:allantoinase activity"/>
    <property type="evidence" value="ECO:0007669"/>
    <property type="project" value="UniProtKB-EC"/>
</dbReference>
<dbReference type="AlphaFoldDB" id="A0A6N7Z1Z6"/>
<feature type="domain" description="Amidohydrolase-related" evidence="9">
    <location>
        <begin position="54"/>
        <end position="403"/>
    </location>
</feature>
<name>A0A6N7Z1Z6_9PSEU</name>
<dbReference type="OrthoDB" id="9803027at2"/>
<evidence type="ECO:0000256" key="2">
    <source>
        <dbReference type="ARBA" id="ARBA00004968"/>
    </source>
</evidence>
<dbReference type="GO" id="GO:0050897">
    <property type="term" value="F:cobalt ion binding"/>
    <property type="evidence" value="ECO:0007669"/>
    <property type="project" value="InterPro"/>
</dbReference>
<dbReference type="PANTHER" id="PTHR43668">
    <property type="entry name" value="ALLANTOINASE"/>
    <property type="match status" value="1"/>
</dbReference>
<dbReference type="InterPro" id="IPR032466">
    <property type="entry name" value="Metal_Hydrolase"/>
</dbReference>
<sequence>MTSVDLVIRAARAVTAAGETPATIAVSDGRIAGVEPFAADIPAHTEVRLDADVVLLPGLVDTHVHLQDPGRDAWEGFESGTRAAAAGGITTVVDMPLDSLPVTVTPQALAAKRAAAANRSHVDVGFWGGVTPGNLHRLPALRAAGVLGFKCFLADSGTPEFPPITPAQLGAALTELAGTVVLVHAEWPEPGRPTGGTTYRDFLDQYPVDIETRAVACVLEVARRTRGRVHLVHVASGHAASMIAKARRDGIAVTAETCPHYLTFSAPDIPDEGTEFKVCPPIREPADRDQLWRALESGALDMIVSDHSPSPAAGRSRDFASATAGISSLQLSLPVTWTAAKQRGIPLARLADWMSAGPAHLAGLATKGRIAAGKDADFCVLAPDERFVVDPAALAHRQRVTPYAGKELFGVVRETWLRGERVSFSRPRGRLLVRGNA</sequence>
<dbReference type="InterPro" id="IPR006680">
    <property type="entry name" value="Amidohydro-rel"/>
</dbReference>
<evidence type="ECO:0000259" key="9">
    <source>
        <dbReference type="Pfam" id="PF01979"/>
    </source>
</evidence>
<dbReference type="GO" id="GO:0005737">
    <property type="term" value="C:cytoplasm"/>
    <property type="evidence" value="ECO:0007669"/>
    <property type="project" value="TreeGrafter"/>
</dbReference>
<comment type="caution">
    <text evidence="10">The sequence shown here is derived from an EMBL/GenBank/DDBJ whole genome shotgun (WGS) entry which is preliminary data.</text>
</comment>
<accession>A0A6N7Z1Z6</accession>
<comment type="similarity">
    <text evidence="3">Belongs to the metallo-dependent hydrolases superfamily. Allantoinase family.</text>
</comment>
<dbReference type="InterPro" id="IPR017593">
    <property type="entry name" value="Allantoinase"/>
</dbReference>
<keyword evidence="11" id="KW-1185">Reference proteome</keyword>
<dbReference type="Gene3D" id="3.20.20.140">
    <property type="entry name" value="Metal-dependent hydrolases"/>
    <property type="match status" value="1"/>
</dbReference>
<dbReference type="NCBIfam" id="TIGR03178">
    <property type="entry name" value="allantoinase"/>
    <property type="match status" value="1"/>
</dbReference>
<evidence type="ECO:0000256" key="5">
    <source>
        <dbReference type="ARBA" id="ARBA00012863"/>
    </source>
</evidence>
<dbReference type="GO" id="GO:0008270">
    <property type="term" value="F:zinc ion binding"/>
    <property type="evidence" value="ECO:0007669"/>
    <property type="project" value="InterPro"/>
</dbReference>
<evidence type="ECO:0000256" key="6">
    <source>
        <dbReference type="ARBA" id="ARBA00022723"/>
    </source>
</evidence>
<dbReference type="Proteomes" id="UP000440096">
    <property type="component" value="Unassembled WGS sequence"/>
</dbReference>
<keyword evidence="6" id="KW-0479">Metal-binding</keyword>
<dbReference type="EMBL" id="WMBA01000001">
    <property type="protein sequence ID" value="MTD52586.1"/>
    <property type="molecule type" value="Genomic_DNA"/>
</dbReference>
<dbReference type="InterPro" id="IPR050138">
    <property type="entry name" value="DHOase/Allantoinase_Hydrolase"/>
</dbReference>
<evidence type="ECO:0000313" key="10">
    <source>
        <dbReference type="EMBL" id="MTD52586.1"/>
    </source>
</evidence>
<dbReference type="GO" id="GO:0000256">
    <property type="term" value="P:allantoin catabolic process"/>
    <property type="evidence" value="ECO:0007669"/>
    <property type="project" value="InterPro"/>
</dbReference>